<dbReference type="GO" id="GO:0000271">
    <property type="term" value="P:polysaccharide biosynthetic process"/>
    <property type="evidence" value="ECO:0007669"/>
    <property type="project" value="TreeGrafter"/>
</dbReference>
<dbReference type="SUPFAM" id="SSF51182">
    <property type="entry name" value="RmlC-like cupins"/>
    <property type="match status" value="1"/>
</dbReference>
<dbReference type="NCBIfam" id="TIGR01221">
    <property type="entry name" value="rmlC"/>
    <property type="match status" value="1"/>
</dbReference>
<dbReference type="EMBL" id="CP020921">
    <property type="protein sequence ID" value="AWB09763.1"/>
    <property type="molecule type" value="Genomic_DNA"/>
</dbReference>
<feature type="active site" description="Proton donor" evidence="5">
    <location>
        <position position="133"/>
    </location>
</feature>
<sequence length="189" mass="21866">MAFKFIETVIPEVIMVKPKVFEDERGFFLESYKKSDFIKAGIYKEFIQDNHSRSVKGVLRGLHYQLNPKAQGKLIRCIKGKIFDVAVDIRENSPTFLKYVAAELSEENKFMLWIPEGFAHGFLTLSDEAEIIYKVSGNSYSPEHDRSILWNDPEIGINWPLEGEPILSKKDREAPLLRYAEINFVYDGR</sequence>
<feature type="active site" description="Proton acceptor" evidence="5">
    <location>
        <position position="63"/>
    </location>
</feature>
<keyword evidence="7" id="KW-0413">Isomerase</keyword>
<dbReference type="GO" id="GO:0008830">
    <property type="term" value="F:dTDP-4-dehydrorhamnose 3,5-epimerase activity"/>
    <property type="evidence" value="ECO:0007669"/>
    <property type="project" value="UniProtKB-UniRule"/>
</dbReference>
<evidence type="ECO:0000313" key="8">
    <source>
        <dbReference type="EMBL" id="AWB09763.1"/>
    </source>
</evidence>
<evidence type="ECO:0000256" key="1">
    <source>
        <dbReference type="ARBA" id="ARBA00001298"/>
    </source>
</evidence>
<proteinExistence type="inferred from homology"/>
<evidence type="ECO:0000256" key="2">
    <source>
        <dbReference type="ARBA" id="ARBA00001997"/>
    </source>
</evidence>
<dbReference type="InterPro" id="IPR000888">
    <property type="entry name" value="RmlC-like"/>
</dbReference>
<organism evidence="8 9">
    <name type="scientific">Thermodesulfobium acidiphilum</name>
    <dbReference type="NCBI Taxonomy" id="1794699"/>
    <lineage>
        <taxon>Bacteria</taxon>
        <taxon>Pseudomonadati</taxon>
        <taxon>Thermodesulfobiota</taxon>
        <taxon>Thermodesulfobiia</taxon>
        <taxon>Thermodesulfobiales</taxon>
        <taxon>Thermodesulfobiaceae</taxon>
        <taxon>Thermodesulfobium</taxon>
    </lineage>
</organism>
<dbReference type="EC" id="5.1.3.13" evidence="3 7"/>
<dbReference type="GO" id="GO:0019305">
    <property type="term" value="P:dTDP-rhamnose biosynthetic process"/>
    <property type="evidence" value="ECO:0007669"/>
    <property type="project" value="UniProtKB-UniRule"/>
</dbReference>
<dbReference type="Proteomes" id="UP000244792">
    <property type="component" value="Chromosome"/>
</dbReference>
<evidence type="ECO:0000256" key="3">
    <source>
        <dbReference type="ARBA" id="ARBA00012098"/>
    </source>
</evidence>
<evidence type="ECO:0000256" key="5">
    <source>
        <dbReference type="PIRSR" id="PIRSR600888-1"/>
    </source>
</evidence>
<protein>
    <recommendedName>
        <fullName evidence="4 7">dTDP-4-dehydrorhamnose 3,5-epimerase</fullName>
        <ecNumber evidence="3 7">5.1.3.13</ecNumber>
    </recommendedName>
    <alternativeName>
        <fullName evidence="7">Thymidine diphospho-4-keto-rhamnose 3,5-epimerase</fullName>
    </alternativeName>
</protein>
<dbReference type="Gene3D" id="2.60.120.10">
    <property type="entry name" value="Jelly Rolls"/>
    <property type="match status" value="1"/>
</dbReference>
<comment type="subunit">
    <text evidence="7">Homodimer.</text>
</comment>
<dbReference type="InterPro" id="IPR011051">
    <property type="entry name" value="RmlC_Cupin_sf"/>
</dbReference>
<dbReference type="PANTHER" id="PTHR21047">
    <property type="entry name" value="DTDP-6-DEOXY-D-GLUCOSE-3,5 EPIMERASE"/>
    <property type="match status" value="1"/>
</dbReference>
<keyword evidence="9" id="KW-1185">Reference proteome</keyword>
<accession>A0A2R4VZ00</accession>
<dbReference type="KEGG" id="taci:TDSAC_0387"/>
<evidence type="ECO:0000256" key="6">
    <source>
        <dbReference type="PIRSR" id="PIRSR600888-3"/>
    </source>
</evidence>
<feature type="site" description="Participates in a stacking interaction with the thymidine ring of dTDP-4-oxo-6-deoxyglucose" evidence="6">
    <location>
        <position position="140"/>
    </location>
</feature>
<name>A0A2R4VZ00_THEAF</name>
<evidence type="ECO:0000256" key="4">
    <source>
        <dbReference type="ARBA" id="ARBA00019595"/>
    </source>
</evidence>
<comment type="catalytic activity">
    <reaction evidence="1 7">
        <text>dTDP-4-dehydro-6-deoxy-alpha-D-glucose = dTDP-4-dehydro-beta-L-rhamnose</text>
        <dbReference type="Rhea" id="RHEA:16969"/>
        <dbReference type="ChEBI" id="CHEBI:57649"/>
        <dbReference type="ChEBI" id="CHEBI:62830"/>
        <dbReference type="EC" id="5.1.3.13"/>
    </reaction>
</comment>
<comment type="pathway">
    <text evidence="7">Carbohydrate biosynthesis; dTDP-L-rhamnose biosynthesis.</text>
</comment>
<evidence type="ECO:0000313" key="9">
    <source>
        <dbReference type="Proteomes" id="UP000244792"/>
    </source>
</evidence>
<evidence type="ECO:0000256" key="7">
    <source>
        <dbReference type="RuleBase" id="RU364069"/>
    </source>
</evidence>
<dbReference type="GO" id="GO:0005829">
    <property type="term" value="C:cytosol"/>
    <property type="evidence" value="ECO:0007669"/>
    <property type="project" value="TreeGrafter"/>
</dbReference>
<comment type="similarity">
    <text evidence="7">Belongs to the dTDP-4-dehydrorhamnose 3,5-epimerase family.</text>
</comment>
<dbReference type="AlphaFoldDB" id="A0A2R4VZ00"/>
<gene>
    <name evidence="8" type="ORF">TDSAC_0387</name>
</gene>
<dbReference type="Pfam" id="PF00908">
    <property type="entry name" value="dTDP_sugar_isom"/>
    <property type="match status" value="1"/>
</dbReference>
<dbReference type="CDD" id="cd00438">
    <property type="entry name" value="cupin_RmlC"/>
    <property type="match status" value="1"/>
</dbReference>
<dbReference type="InterPro" id="IPR014710">
    <property type="entry name" value="RmlC-like_jellyroll"/>
</dbReference>
<dbReference type="UniPathway" id="UPA00124"/>
<dbReference type="PANTHER" id="PTHR21047:SF2">
    <property type="entry name" value="THYMIDINE DIPHOSPHO-4-KETO-RHAMNOSE 3,5-EPIMERASE"/>
    <property type="match status" value="1"/>
</dbReference>
<comment type="function">
    <text evidence="2 7">Catalyzes the epimerization of the C3' and C5'positions of dTDP-6-deoxy-D-xylo-4-hexulose, forming dTDP-6-deoxy-L-lyxo-4-hexulose.</text>
</comment>
<dbReference type="RefSeq" id="WP_108308502.1">
    <property type="nucleotide sequence ID" value="NZ_CP020921.1"/>
</dbReference>
<reference evidence="8 9" key="1">
    <citation type="submission" date="2017-04" db="EMBL/GenBank/DDBJ databases">
        <title>Genomic insights into metabolism of Thermodesulfobium acidiphilum.</title>
        <authorList>
            <person name="Toshchakov S.V."/>
            <person name="Frolov E.N."/>
            <person name="Kublanov I.V."/>
            <person name="Samarov N.I."/>
            <person name="Novikov A."/>
            <person name="Lebedinsky A.V."/>
            <person name="Bonch-Osmolovskaya E.A."/>
            <person name="Chernyh N.A."/>
        </authorList>
    </citation>
    <scope>NUCLEOTIDE SEQUENCE [LARGE SCALE GENOMIC DNA]</scope>
    <source>
        <strain evidence="8 9">3127-1</strain>
    </source>
</reference>
<dbReference type="OrthoDB" id="9800680at2"/>